<dbReference type="CDD" id="cd09883">
    <property type="entry name" value="PIN_VapC_PhoHL-ATPase"/>
    <property type="match status" value="1"/>
</dbReference>
<dbReference type="Pfam" id="PF13638">
    <property type="entry name" value="PIN_4"/>
    <property type="match status" value="1"/>
</dbReference>
<dbReference type="GO" id="GO:0005525">
    <property type="term" value="F:GTP binding"/>
    <property type="evidence" value="ECO:0007669"/>
    <property type="project" value="UniProtKB-KW"/>
</dbReference>
<evidence type="ECO:0000259" key="18">
    <source>
        <dbReference type="SMART" id="SM00670"/>
    </source>
</evidence>
<comment type="catalytic activity">
    <reaction evidence="11">
        <text>GTP + H2O = GDP + phosphate + H(+)</text>
        <dbReference type="Rhea" id="RHEA:19669"/>
        <dbReference type="ChEBI" id="CHEBI:15377"/>
        <dbReference type="ChEBI" id="CHEBI:15378"/>
        <dbReference type="ChEBI" id="CHEBI:37565"/>
        <dbReference type="ChEBI" id="CHEBI:43474"/>
        <dbReference type="ChEBI" id="CHEBI:58189"/>
    </reaction>
</comment>
<keyword evidence="3" id="KW-0479">Metal-binding</keyword>
<dbReference type="Pfam" id="PF02562">
    <property type="entry name" value="PhoH"/>
    <property type="match status" value="1"/>
</dbReference>
<evidence type="ECO:0000313" key="20">
    <source>
        <dbReference type="Proteomes" id="UP000188836"/>
    </source>
</evidence>
<keyword evidence="6 19" id="KW-0067">ATP-binding</keyword>
<dbReference type="PANTHER" id="PTHR30473">
    <property type="entry name" value="PROTEIN PHOH"/>
    <property type="match status" value="1"/>
</dbReference>
<comment type="similarity">
    <text evidence="10">In the N-terminal section; belongs to the PINc/VapC protein family.</text>
</comment>
<dbReference type="GO" id="GO:0005829">
    <property type="term" value="C:cytosol"/>
    <property type="evidence" value="ECO:0007669"/>
    <property type="project" value="TreeGrafter"/>
</dbReference>
<dbReference type="FunFam" id="3.40.50.300:FF:000215">
    <property type="entry name" value="ATP-binding protein"/>
    <property type="match status" value="1"/>
</dbReference>
<evidence type="ECO:0000256" key="6">
    <source>
        <dbReference type="ARBA" id="ARBA00022840"/>
    </source>
</evidence>
<feature type="domain" description="PIN" evidence="18">
    <location>
        <begin position="22"/>
        <end position="149"/>
    </location>
</feature>
<evidence type="ECO:0000313" key="19">
    <source>
        <dbReference type="EMBL" id="ONM50616.1"/>
    </source>
</evidence>
<keyword evidence="8" id="KW-0342">GTP-binding</keyword>
<comment type="caution">
    <text evidence="19">The sequence shown here is derived from an EMBL/GenBank/DDBJ whole genome shotgun (WGS) entry which is preliminary data.</text>
</comment>
<evidence type="ECO:0000256" key="12">
    <source>
        <dbReference type="ARBA" id="ARBA00049360"/>
    </source>
</evidence>
<comment type="catalytic activity">
    <reaction evidence="12">
        <text>ATP + H2O = ADP + phosphate + H(+)</text>
        <dbReference type="Rhea" id="RHEA:13065"/>
        <dbReference type="ChEBI" id="CHEBI:15377"/>
        <dbReference type="ChEBI" id="CHEBI:15378"/>
        <dbReference type="ChEBI" id="CHEBI:30616"/>
        <dbReference type="ChEBI" id="CHEBI:43474"/>
        <dbReference type="ChEBI" id="CHEBI:456216"/>
    </reaction>
</comment>
<dbReference type="GO" id="GO:0032574">
    <property type="term" value="F:5'-3' RNA helicase activity"/>
    <property type="evidence" value="ECO:0007669"/>
    <property type="project" value="UniProtKB-EC"/>
</dbReference>
<proteinExistence type="inferred from homology"/>
<sequence length="449" mass="49043">MTAARSVSAPMAISRSPEKGTKTFVVDTSVLLSDPWSVTRFGEHRVVLPLVVISELEGKRHHHELGWFAREALRMLDDLRVQHGRLDQPLPIGTEGGTLHVELNHTDPAVLPVGFRTETNDSRILACALNLAAEGQEVTLVSKDIPLRVKASSVGLRAEEYHAQDVVTSGWTGMAEIDVASDHIDELYSESVIDLDEARELPCHTGIRLLSASSSALGRVTPDKRVQLVREREAFGLHGRSAEQRIALDLLLDESVGIISMGGRAGTGKSALALTAGLEAVLERRTQRKVVVFRPLYAVGGQDLGYLPGTESEKMGPWAQAVFDTLDGLASREVMEEVLSRDMLEVLPLTHIRGRSLHDSFVIVDEAQSLERNVLLTVLSRLGTGSRVVLTHDVAQRDNLRVGRHDGVAAVIEKLKGHPLFAHITLTRSERSPIAALVTEMLEEYGPNA</sequence>
<keyword evidence="7" id="KW-0460">Magnesium</keyword>
<dbReference type="OrthoDB" id="9766527at2"/>
<dbReference type="InterPro" id="IPR027417">
    <property type="entry name" value="P-loop_NTPase"/>
</dbReference>
<dbReference type="GO" id="GO:0005524">
    <property type="term" value="F:ATP binding"/>
    <property type="evidence" value="ECO:0007669"/>
    <property type="project" value="UniProtKB-KW"/>
</dbReference>
<dbReference type="EMBL" id="MUMY01000001">
    <property type="protein sequence ID" value="ONM50616.1"/>
    <property type="molecule type" value="Genomic_DNA"/>
</dbReference>
<keyword evidence="4" id="KW-0547">Nucleotide-binding</keyword>
<evidence type="ECO:0000256" key="2">
    <source>
        <dbReference type="ARBA" id="ARBA00022722"/>
    </source>
</evidence>
<dbReference type="InterPro" id="IPR003714">
    <property type="entry name" value="PhoH"/>
</dbReference>
<dbReference type="InterPro" id="IPR002716">
    <property type="entry name" value="PIN_dom"/>
</dbReference>
<evidence type="ECO:0000256" key="1">
    <source>
        <dbReference type="ARBA" id="ARBA00022649"/>
    </source>
</evidence>
<dbReference type="AlphaFoldDB" id="A0A1W0BE16"/>
<dbReference type="Gene3D" id="3.40.50.300">
    <property type="entry name" value="P-loop containing nucleotide triphosphate hydrolases"/>
    <property type="match status" value="1"/>
</dbReference>
<evidence type="ECO:0000256" key="11">
    <source>
        <dbReference type="ARBA" id="ARBA00048548"/>
    </source>
</evidence>
<keyword evidence="9" id="KW-0413">Isomerase</keyword>
<evidence type="ECO:0000256" key="5">
    <source>
        <dbReference type="ARBA" id="ARBA00022801"/>
    </source>
</evidence>
<gene>
    <name evidence="19" type="ORF">B0T46_01575</name>
</gene>
<dbReference type="STRING" id="1538463.B0T36_00610"/>
<evidence type="ECO:0000256" key="7">
    <source>
        <dbReference type="ARBA" id="ARBA00022842"/>
    </source>
</evidence>
<comment type="similarity">
    <text evidence="14">In the C-terminal section; belongs to the PhoH family.</text>
</comment>
<keyword evidence="2" id="KW-0540">Nuclease</keyword>
<evidence type="ECO:0000256" key="15">
    <source>
        <dbReference type="ARBA" id="ARBA00066581"/>
    </source>
</evidence>
<dbReference type="PANTHER" id="PTHR30473:SF2">
    <property type="entry name" value="PIN DOMAIN-CONTAINING PROTEIN"/>
    <property type="match status" value="1"/>
</dbReference>
<dbReference type="GO" id="GO:0016787">
    <property type="term" value="F:hydrolase activity"/>
    <property type="evidence" value="ECO:0007669"/>
    <property type="project" value="UniProtKB-KW"/>
</dbReference>
<keyword evidence="1" id="KW-1277">Toxin-antitoxin system</keyword>
<dbReference type="GO" id="GO:0004518">
    <property type="term" value="F:nuclease activity"/>
    <property type="evidence" value="ECO:0007669"/>
    <property type="project" value="UniProtKB-KW"/>
</dbReference>
<protein>
    <recommendedName>
        <fullName evidence="16">Protein PhoH2</fullName>
        <ecNumber evidence="15">5.6.2.5</ecNumber>
    </recommendedName>
    <alternativeName>
        <fullName evidence="17">RNA 5'-3' helicase PhoH2</fullName>
    </alternativeName>
</protein>
<dbReference type="InterPro" id="IPR051451">
    <property type="entry name" value="PhoH2-like"/>
</dbReference>
<organism evidence="19 20">
    <name type="scientific">Nocardia donostiensis</name>
    <dbReference type="NCBI Taxonomy" id="1538463"/>
    <lineage>
        <taxon>Bacteria</taxon>
        <taxon>Bacillati</taxon>
        <taxon>Actinomycetota</taxon>
        <taxon>Actinomycetes</taxon>
        <taxon>Mycobacteriales</taxon>
        <taxon>Nocardiaceae</taxon>
        <taxon>Nocardia</taxon>
    </lineage>
</organism>
<keyword evidence="5" id="KW-0378">Hydrolase</keyword>
<dbReference type="SMART" id="SM00670">
    <property type="entry name" value="PINc"/>
    <property type="match status" value="1"/>
</dbReference>
<dbReference type="SUPFAM" id="SSF88723">
    <property type="entry name" value="PIN domain-like"/>
    <property type="match status" value="1"/>
</dbReference>
<dbReference type="Gene3D" id="3.40.50.1010">
    <property type="entry name" value="5'-nuclease"/>
    <property type="match status" value="1"/>
</dbReference>
<dbReference type="InterPro" id="IPR029060">
    <property type="entry name" value="PIN-like_dom_sf"/>
</dbReference>
<dbReference type="SUPFAM" id="SSF52540">
    <property type="entry name" value="P-loop containing nucleoside triphosphate hydrolases"/>
    <property type="match status" value="1"/>
</dbReference>
<accession>A0A1W0BE16</accession>
<keyword evidence="20" id="KW-1185">Reference proteome</keyword>
<evidence type="ECO:0000256" key="13">
    <source>
        <dbReference type="ARBA" id="ARBA00052583"/>
    </source>
</evidence>
<dbReference type="GO" id="GO:0046872">
    <property type="term" value="F:metal ion binding"/>
    <property type="evidence" value="ECO:0007669"/>
    <property type="project" value="UniProtKB-KW"/>
</dbReference>
<comment type="catalytic activity">
    <reaction evidence="13">
        <text>n ATP + n H2O + wound RNA = n ADP + n phosphate + unwound RNA.</text>
        <dbReference type="EC" id="5.6.2.5"/>
    </reaction>
</comment>
<evidence type="ECO:0000256" key="14">
    <source>
        <dbReference type="ARBA" id="ARBA00060962"/>
    </source>
</evidence>
<evidence type="ECO:0000256" key="4">
    <source>
        <dbReference type="ARBA" id="ARBA00022741"/>
    </source>
</evidence>
<evidence type="ECO:0000256" key="3">
    <source>
        <dbReference type="ARBA" id="ARBA00022723"/>
    </source>
</evidence>
<reference evidence="19 20" key="1">
    <citation type="journal article" date="2016" name="Antonie Van Leeuwenhoek">
        <title>Nocardia donostiensis sp. nov., isolated from human respiratory specimens.</title>
        <authorList>
            <person name="Ercibengoa M."/>
            <person name="Bell M."/>
            <person name="Marimon J.M."/>
            <person name="Humrighouse B."/>
            <person name="Klenk H.P."/>
            <person name="Potter G."/>
            <person name="Perez-Trallero E."/>
        </authorList>
    </citation>
    <scope>NUCLEOTIDE SEQUENCE [LARGE SCALE GENOMIC DNA]</scope>
    <source>
        <strain evidence="19 20">X1655</strain>
    </source>
</reference>
<dbReference type="Proteomes" id="UP000188836">
    <property type="component" value="Unassembled WGS sequence"/>
</dbReference>
<evidence type="ECO:0000256" key="17">
    <source>
        <dbReference type="ARBA" id="ARBA00076032"/>
    </source>
</evidence>
<dbReference type="EC" id="5.6.2.5" evidence="15"/>
<evidence type="ECO:0000256" key="8">
    <source>
        <dbReference type="ARBA" id="ARBA00023134"/>
    </source>
</evidence>
<evidence type="ECO:0000256" key="16">
    <source>
        <dbReference type="ARBA" id="ARBA00071584"/>
    </source>
</evidence>
<name>A0A1W0BE16_9NOCA</name>
<evidence type="ECO:0000256" key="9">
    <source>
        <dbReference type="ARBA" id="ARBA00023235"/>
    </source>
</evidence>
<dbReference type="RefSeq" id="WP_077114597.1">
    <property type="nucleotide sequence ID" value="NZ_LOKT01000001.1"/>
</dbReference>
<evidence type="ECO:0000256" key="10">
    <source>
        <dbReference type="ARBA" id="ARBA00046345"/>
    </source>
</evidence>